<organism evidence="2 3">
    <name type="scientific">Brachybacterium fresconis</name>
    <dbReference type="NCBI Taxonomy" id="173363"/>
    <lineage>
        <taxon>Bacteria</taxon>
        <taxon>Bacillati</taxon>
        <taxon>Actinomycetota</taxon>
        <taxon>Actinomycetes</taxon>
        <taxon>Micrococcales</taxon>
        <taxon>Dermabacteraceae</taxon>
        <taxon>Brachybacterium</taxon>
    </lineage>
</organism>
<accession>A0ABS4YFI3</accession>
<keyword evidence="3" id="KW-1185">Reference proteome</keyword>
<evidence type="ECO:0000313" key="2">
    <source>
        <dbReference type="EMBL" id="MBP2407552.1"/>
    </source>
</evidence>
<evidence type="ECO:0000313" key="3">
    <source>
        <dbReference type="Proteomes" id="UP000698222"/>
    </source>
</evidence>
<dbReference type="Gene3D" id="1.10.10.10">
    <property type="entry name" value="Winged helix-like DNA-binding domain superfamily/Winged helix DNA-binding domain"/>
    <property type="match status" value="1"/>
</dbReference>
<dbReference type="EMBL" id="JAGIOC010000001">
    <property type="protein sequence ID" value="MBP2407552.1"/>
    <property type="molecule type" value="Genomic_DNA"/>
</dbReference>
<proteinExistence type="predicted"/>
<reference evidence="2 3" key="1">
    <citation type="submission" date="2021-03" db="EMBL/GenBank/DDBJ databases">
        <title>Sequencing the genomes of 1000 actinobacteria strains.</title>
        <authorList>
            <person name="Klenk H.-P."/>
        </authorList>
    </citation>
    <scope>NUCLEOTIDE SEQUENCE [LARGE SCALE GENOMIC DNA]</scope>
    <source>
        <strain evidence="2 3">DSM 14564</strain>
    </source>
</reference>
<gene>
    <name evidence="2" type="ORF">JOF44_000455</name>
</gene>
<dbReference type="InterPro" id="IPR036388">
    <property type="entry name" value="WH-like_DNA-bd_sf"/>
</dbReference>
<feature type="region of interest" description="Disordered" evidence="1">
    <location>
        <begin position="95"/>
        <end position="133"/>
    </location>
</feature>
<dbReference type="Proteomes" id="UP000698222">
    <property type="component" value="Unassembled WGS sequence"/>
</dbReference>
<feature type="compositionally biased region" description="Basic and acidic residues" evidence="1">
    <location>
        <begin position="113"/>
        <end position="123"/>
    </location>
</feature>
<name>A0ABS4YFI3_9MICO</name>
<protein>
    <submittedName>
        <fullName evidence="2">Transcriptional regulator</fullName>
    </submittedName>
</protein>
<sequence length="133" mass="15165">MKMTPAQRDQIAADAAARYRPGATWEQIAADYGVTGDYVRRTTIARHDLTYRRWGQQPIADVDVVLRRREDGQTLDQIAEALGWSHQAVRTALETAKREPATRYPRFVTSPPTDRRRDRRGERFVPGVSARAT</sequence>
<evidence type="ECO:0000256" key="1">
    <source>
        <dbReference type="SAM" id="MobiDB-lite"/>
    </source>
</evidence>
<dbReference type="RefSeq" id="WP_209886881.1">
    <property type="nucleotide sequence ID" value="NZ_BAAAJV010000011.1"/>
</dbReference>
<comment type="caution">
    <text evidence="2">The sequence shown here is derived from an EMBL/GenBank/DDBJ whole genome shotgun (WGS) entry which is preliminary data.</text>
</comment>